<name>A0A087TSV7_STEMI</name>
<dbReference type="Gene3D" id="1.10.1380.10">
    <property type="entry name" value="Neutral endopeptidase , domain2"/>
    <property type="match status" value="1"/>
</dbReference>
<dbReference type="GO" id="GO:0005886">
    <property type="term" value="C:plasma membrane"/>
    <property type="evidence" value="ECO:0007669"/>
    <property type="project" value="TreeGrafter"/>
</dbReference>
<keyword evidence="4" id="KW-1185">Reference proteome</keyword>
<comment type="similarity">
    <text evidence="1">Belongs to the peptidase M13 family.</text>
</comment>
<protein>
    <submittedName>
        <fullName evidence="3">Metalloendopeptidase-like protein PEX</fullName>
    </submittedName>
</protein>
<sequence>MLVKRGLTVCPCAIFEIKEHGKDAYYIKKIKRLYTSCSNTELLDRQGGELVVDRIKRHWNWPISQGKNWSKLSFDWRDTLIDFRAQGYSHDILFNLSVTENPLNTSAYIIKLDRPSFALNYSNIRSYLTPGTSEYYKDPRSSYRLFIDRVIGYYEQEYRNYYHNQSLNFSKSELTKDLTDMINFEVMLANISLRYENSTYEKYTIWKLIVELPEVHWVSYINTILQNDLKRVQVDENEPIIINSLDFLKEVINLIEITDERTVANYMIWRVIHQSLPLLTCHARILDYKKDSLMWWEPPFQYNCYKANQDRWKFCISVLSRTMRMAVRSYYMQHYLTEESRKAVRAVRFHVAYRRELLNDSYINDLYKNLVFKKKDNYSTNVLKLRKWLTDKSLSLLRSPNKTEKPMKRGYQRENQKQSRCRYLTSRRISYFG</sequence>
<dbReference type="OMA" id="ANYLLWQ"/>
<evidence type="ECO:0000256" key="1">
    <source>
        <dbReference type="ARBA" id="ARBA00007357"/>
    </source>
</evidence>
<dbReference type="SUPFAM" id="SSF55486">
    <property type="entry name" value="Metalloproteases ('zincins'), catalytic domain"/>
    <property type="match status" value="1"/>
</dbReference>
<dbReference type="Pfam" id="PF05649">
    <property type="entry name" value="Peptidase_M13_N"/>
    <property type="match status" value="1"/>
</dbReference>
<gene>
    <name evidence="3" type="ORF">X975_20284</name>
</gene>
<feature type="domain" description="Peptidase M13 N-terminal" evidence="2">
    <location>
        <begin position="21"/>
        <end position="346"/>
    </location>
</feature>
<dbReference type="Proteomes" id="UP000054359">
    <property type="component" value="Unassembled WGS sequence"/>
</dbReference>
<dbReference type="GO" id="GO:0004222">
    <property type="term" value="F:metalloendopeptidase activity"/>
    <property type="evidence" value="ECO:0007669"/>
    <property type="project" value="InterPro"/>
</dbReference>
<dbReference type="InterPro" id="IPR042089">
    <property type="entry name" value="Peptidase_M13_dom_2"/>
</dbReference>
<dbReference type="InterPro" id="IPR000718">
    <property type="entry name" value="Peptidase_M13"/>
</dbReference>
<dbReference type="GO" id="GO:0016485">
    <property type="term" value="P:protein processing"/>
    <property type="evidence" value="ECO:0007669"/>
    <property type="project" value="TreeGrafter"/>
</dbReference>
<accession>A0A087TSV7</accession>
<dbReference type="AlphaFoldDB" id="A0A087TSV7"/>
<proteinExistence type="inferred from homology"/>
<dbReference type="EMBL" id="KK116592">
    <property type="protein sequence ID" value="KFM68196.1"/>
    <property type="molecule type" value="Genomic_DNA"/>
</dbReference>
<organism evidence="3 4">
    <name type="scientific">Stegodyphus mimosarum</name>
    <name type="common">African social velvet spider</name>
    <dbReference type="NCBI Taxonomy" id="407821"/>
    <lineage>
        <taxon>Eukaryota</taxon>
        <taxon>Metazoa</taxon>
        <taxon>Ecdysozoa</taxon>
        <taxon>Arthropoda</taxon>
        <taxon>Chelicerata</taxon>
        <taxon>Arachnida</taxon>
        <taxon>Araneae</taxon>
        <taxon>Araneomorphae</taxon>
        <taxon>Entelegynae</taxon>
        <taxon>Eresoidea</taxon>
        <taxon>Eresidae</taxon>
        <taxon>Stegodyphus</taxon>
    </lineage>
</organism>
<dbReference type="PANTHER" id="PTHR11733:SF167">
    <property type="entry name" value="FI17812P1-RELATED"/>
    <property type="match status" value="1"/>
</dbReference>
<dbReference type="OrthoDB" id="7699101at2759"/>
<feature type="non-terminal residue" evidence="3">
    <location>
        <position position="433"/>
    </location>
</feature>
<evidence type="ECO:0000313" key="3">
    <source>
        <dbReference type="EMBL" id="KFM68196.1"/>
    </source>
</evidence>
<dbReference type="PANTHER" id="PTHR11733">
    <property type="entry name" value="ZINC METALLOPROTEASE FAMILY M13 NEPRILYSIN-RELATED"/>
    <property type="match status" value="1"/>
</dbReference>
<evidence type="ECO:0000259" key="2">
    <source>
        <dbReference type="Pfam" id="PF05649"/>
    </source>
</evidence>
<reference evidence="3 4" key="1">
    <citation type="submission" date="2013-11" db="EMBL/GenBank/DDBJ databases">
        <title>Genome sequencing of Stegodyphus mimosarum.</title>
        <authorList>
            <person name="Bechsgaard J."/>
        </authorList>
    </citation>
    <scope>NUCLEOTIDE SEQUENCE [LARGE SCALE GENOMIC DNA]</scope>
</reference>
<evidence type="ECO:0000313" key="4">
    <source>
        <dbReference type="Proteomes" id="UP000054359"/>
    </source>
</evidence>
<dbReference type="InterPro" id="IPR008753">
    <property type="entry name" value="Peptidase_M13_N"/>
</dbReference>
<dbReference type="PROSITE" id="PS51885">
    <property type="entry name" value="NEPRILYSIN"/>
    <property type="match status" value="1"/>
</dbReference>